<feature type="compositionally biased region" description="Basic residues" evidence="1">
    <location>
        <begin position="76"/>
        <end position="86"/>
    </location>
</feature>
<proteinExistence type="predicted"/>
<dbReference type="EMBL" id="AP005647">
    <property type="protein sequence ID" value="BAD10536.1"/>
    <property type="molecule type" value="Genomic_DNA"/>
</dbReference>
<gene>
    <name evidence="2" type="primary">OSJNBa0026E05.25</name>
</gene>
<evidence type="ECO:0000313" key="3">
    <source>
        <dbReference type="Proteomes" id="UP000000763"/>
    </source>
</evidence>
<feature type="region of interest" description="Disordered" evidence="1">
    <location>
        <begin position="42"/>
        <end position="87"/>
    </location>
</feature>
<reference evidence="3" key="1">
    <citation type="journal article" date="2005" name="Nature">
        <title>The map-based sequence of the rice genome.</title>
        <authorList>
            <consortium name="International rice genome sequencing project (IRGSP)"/>
            <person name="Matsumoto T."/>
            <person name="Wu J."/>
            <person name="Kanamori H."/>
            <person name="Katayose Y."/>
            <person name="Fujisawa M."/>
            <person name="Namiki N."/>
            <person name="Mizuno H."/>
            <person name="Yamamoto K."/>
            <person name="Antonio B.A."/>
            <person name="Baba T."/>
            <person name="Sakata K."/>
            <person name="Nagamura Y."/>
            <person name="Aoki H."/>
            <person name="Arikawa K."/>
            <person name="Arita K."/>
            <person name="Bito T."/>
            <person name="Chiden Y."/>
            <person name="Fujitsuka N."/>
            <person name="Fukunaka R."/>
            <person name="Hamada M."/>
            <person name="Harada C."/>
            <person name="Hayashi A."/>
            <person name="Hijishita S."/>
            <person name="Honda M."/>
            <person name="Hosokawa S."/>
            <person name="Ichikawa Y."/>
            <person name="Idonuma A."/>
            <person name="Iijima M."/>
            <person name="Ikeda M."/>
            <person name="Ikeno M."/>
            <person name="Ito K."/>
            <person name="Ito S."/>
            <person name="Ito T."/>
            <person name="Ito Y."/>
            <person name="Ito Y."/>
            <person name="Iwabuchi A."/>
            <person name="Kamiya K."/>
            <person name="Karasawa W."/>
            <person name="Kurita K."/>
            <person name="Katagiri S."/>
            <person name="Kikuta A."/>
            <person name="Kobayashi H."/>
            <person name="Kobayashi N."/>
            <person name="Machita K."/>
            <person name="Maehara T."/>
            <person name="Masukawa M."/>
            <person name="Mizubayashi T."/>
            <person name="Mukai Y."/>
            <person name="Nagasaki H."/>
            <person name="Nagata Y."/>
            <person name="Naito S."/>
            <person name="Nakashima M."/>
            <person name="Nakama Y."/>
            <person name="Nakamichi Y."/>
            <person name="Nakamura M."/>
            <person name="Meguro A."/>
            <person name="Negishi M."/>
            <person name="Ohta I."/>
            <person name="Ohta T."/>
            <person name="Okamoto M."/>
            <person name="Ono N."/>
            <person name="Saji S."/>
            <person name="Sakaguchi M."/>
            <person name="Sakai K."/>
            <person name="Shibata M."/>
            <person name="Shimokawa T."/>
            <person name="Song J."/>
            <person name="Takazaki Y."/>
            <person name="Terasawa K."/>
            <person name="Tsugane M."/>
            <person name="Tsuji K."/>
            <person name="Ueda S."/>
            <person name="Waki K."/>
            <person name="Yamagata H."/>
            <person name="Yamamoto M."/>
            <person name="Yamamoto S."/>
            <person name="Yamane H."/>
            <person name="Yoshiki S."/>
            <person name="Yoshihara R."/>
            <person name="Yukawa K."/>
            <person name="Zhong H."/>
            <person name="Yano M."/>
            <person name="Yuan Q."/>
            <person name="Ouyang S."/>
            <person name="Liu J."/>
            <person name="Jones K.M."/>
            <person name="Gansberger K."/>
            <person name="Moffat K."/>
            <person name="Hill J."/>
            <person name="Bera J."/>
            <person name="Fadrosh D."/>
            <person name="Jin S."/>
            <person name="Johri S."/>
            <person name="Kim M."/>
            <person name="Overton L."/>
            <person name="Reardon M."/>
            <person name="Tsitrin T."/>
            <person name="Vuong H."/>
            <person name="Weaver B."/>
            <person name="Ciecko A."/>
            <person name="Tallon L."/>
            <person name="Jackson J."/>
            <person name="Pai G."/>
            <person name="Aken S.V."/>
            <person name="Utterback T."/>
            <person name="Reidmuller S."/>
            <person name="Feldblyum T."/>
            <person name="Hsiao J."/>
            <person name="Zismann V."/>
            <person name="Iobst S."/>
            <person name="de Vazeille A.R."/>
            <person name="Buell C.R."/>
            <person name="Ying K."/>
            <person name="Li Y."/>
            <person name="Lu T."/>
            <person name="Huang Y."/>
            <person name="Zhao Q."/>
            <person name="Feng Q."/>
            <person name="Zhang L."/>
            <person name="Zhu J."/>
            <person name="Weng Q."/>
            <person name="Mu J."/>
            <person name="Lu Y."/>
            <person name="Fan D."/>
            <person name="Liu Y."/>
            <person name="Guan J."/>
            <person name="Zhang Y."/>
            <person name="Yu S."/>
            <person name="Liu X."/>
            <person name="Zhang Y."/>
            <person name="Hong G."/>
            <person name="Han B."/>
            <person name="Choisne N."/>
            <person name="Demange N."/>
            <person name="Orjeda G."/>
            <person name="Samain S."/>
            <person name="Cattolico L."/>
            <person name="Pelletier E."/>
            <person name="Couloux A."/>
            <person name="Segurens B."/>
            <person name="Wincker P."/>
            <person name="D'Hont A."/>
            <person name="Scarpelli C."/>
            <person name="Weissenbach J."/>
            <person name="Salanoubat M."/>
            <person name="Quetier F."/>
            <person name="Yu Y."/>
            <person name="Kim H.R."/>
            <person name="Rambo T."/>
            <person name="Currie J."/>
            <person name="Collura K."/>
            <person name="Luo M."/>
            <person name="Yang T."/>
            <person name="Ammiraju J.S.S."/>
            <person name="Engler F."/>
            <person name="Soderlund C."/>
            <person name="Wing R.A."/>
            <person name="Palmer L.E."/>
            <person name="de la Bastide M."/>
            <person name="Spiegel L."/>
            <person name="Nascimento L."/>
            <person name="Zutavern T."/>
            <person name="O'Shaughnessy A."/>
            <person name="Dike S."/>
            <person name="Dedhia N."/>
            <person name="Preston R."/>
            <person name="Balija V."/>
            <person name="McCombie W.R."/>
            <person name="Chow T."/>
            <person name="Chen H."/>
            <person name="Chung M."/>
            <person name="Chen C."/>
            <person name="Shaw J."/>
            <person name="Wu H."/>
            <person name="Hsiao K."/>
            <person name="Chao Y."/>
            <person name="Chu M."/>
            <person name="Cheng C."/>
            <person name="Hour A."/>
            <person name="Lee P."/>
            <person name="Lin S."/>
            <person name="Lin Y."/>
            <person name="Liou J."/>
            <person name="Liu S."/>
            <person name="Hsing Y."/>
            <person name="Raghuvanshi S."/>
            <person name="Mohanty A."/>
            <person name="Bharti A.K."/>
            <person name="Gaur A."/>
            <person name="Gupta V."/>
            <person name="Kumar D."/>
            <person name="Ravi V."/>
            <person name="Vij S."/>
            <person name="Kapur A."/>
            <person name="Khurana P."/>
            <person name="Khurana P."/>
            <person name="Khurana J.P."/>
            <person name="Tyagi A.K."/>
            <person name="Gaikwad K."/>
            <person name="Singh A."/>
            <person name="Dalal V."/>
            <person name="Srivastava S."/>
            <person name="Dixit A."/>
            <person name="Pal A.K."/>
            <person name="Ghazi I.A."/>
            <person name="Yadav M."/>
            <person name="Pandit A."/>
            <person name="Bhargava A."/>
            <person name="Sureshbabu K."/>
            <person name="Batra K."/>
            <person name="Sharma T.R."/>
            <person name="Mohapatra T."/>
            <person name="Singh N.K."/>
            <person name="Messing J."/>
            <person name="Nelson A.B."/>
            <person name="Fuks G."/>
            <person name="Kavchok S."/>
            <person name="Keizer G."/>
            <person name="Linton E."/>
            <person name="Llaca V."/>
            <person name="Song R."/>
            <person name="Tanyolac B."/>
            <person name="Young S."/>
            <person name="Ho-Il K."/>
            <person name="Hahn J.H."/>
            <person name="Sangsakoo G."/>
            <person name="Vanavichit A."/>
            <person name="de Mattos Luiz.A.T."/>
            <person name="Zimmer P.D."/>
            <person name="Malone G."/>
            <person name="Dellagostin O."/>
            <person name="de Oliveira A.C."/>
            <person name="Bevan M."/>
            <person name="Bancroft I."/>
            <person name="Minx P."/>
            <person name="Cordum H."/>
            <person name="Wilson R."/>
            <person name="Cheng Z."/>
            <person name="Jin W."/>
            <person name="Jiang J."/>
            <person name="Leong S.A."/>
            <person name="Iwama H."/>
            <person name="Gojobori T."/>
            <person name="Itoh T."/>
            <person name="Niimura Y."/>
            <person name="Fujii Y."/>
            <person name="Habara T."/>
            <person name="Sakai H."/>
            <person name="Sato Y."/>
            <person name="Wilson G."/>
            <person name="Kumar K."/>
            <person name="McCouch S."/>
            <person name="Juretic N."/>
            <person name="Hoen D."/>
            <person name="Wright S."/>
            <person name="Bruskiewich R."/>
            <person name="Bureau T."/>
            <person name="Miyao A."/>
            <person name="Hirochika H."/>
            <person name="Nishikawa T."/>
            <person name="Kadowaki K."/>
            <person name="Sugiura M."/>
            <person name="Burr B."/>
            <person name="Sasaki T."/>
        </authorList>
    </citation>
    <scope>NUCLEOTIDE SEQUENCE [LARGE SCALE GENOMIC DNA]</scope>
    <source>
        <strain evidence="3">cv. Nipponbare</strain>
    </source>
</reference>
<organism evidence="2 3">
    <name type="scientific">Oryza sativa subsp. japonica</name>
    <name type="common">Rice</name>
    <dbReference type="NCBI Taxonomy" id="39947"/>
    <lineage>
        <taxon>Eukaryota</taxon>
        <taxon>Viridiplantae</taxon>
        <taxon>Streptophyta</taxon>
        <taxon>Embryophyta</taxon>
        <taxon>Tracheophyta</taxon>
        <taxon>Spermatophyta</taxon>
        <taxon>Magnoliopsida</taxon>
        <taxon>Liliopsida</taxon>
        <taxon>Poales</taxon>
        <taxon>Poaceae</taxon>
        <taxon>BOP clade</taxon>
        <taxon>Oryzoideae</taxon>
        <taxon>Oryzeae</taxon>
        <taxon>Oryzinae</taxon>
        <taxon>Oryza</taxon>
        <taxon>Oryza sativa</taxon>
    </lineage>
</organism>
<protein>
    <submittedName>
        <fullName evidence="2">Uncharacterized protein</fullName>
    </submittedName>
</protein>
<accession>Q6YXW8</accession>
<evidence type="ECO:0000313" key="2">
    <source>
        <dbReference type="EMBL" id="BAD10536.1"/>
    </source>
</evidence>
<evidence type="ECO:0000256" key="1">
    <source>
        <dbReference type="SAM" id="MobiDB-lite"/>
    </source>
</evidence>
<dbReference type="AlphaFoldDB" id="Q6YXW8"/>
<reference evidence="3" key="2">
    <citation type="journal article" date="2008" name="Nucleic Acids Res.">
        <title>The rice annotation project database (RAP-DB): 2008 update.</title>
        <authorList>
            <consortium name="The rice annotation project (RAP)"/>
        </authorList>
    </citation>
    <scope>GENOME REANNOTATION</scope>
    <source>
        <strain evidence="3">cv. Nipponbare</strain>
    </source>
</reference>
<dbReference type="Proteomes" id="UP000000763">
    <property type="component" value="Chromosome 2"/>
</dbReference>
<sequence>MARVKNWEDWEGKKEGRAPGFIGRQCRFWKPTLGGQGASWRSALAAKTATEADDAGGEEEREKGGGKGGLPLATLGKRRRKRGRRGRGGELCLRPLEIHVIW</sequence>
<name>Q6YXW8_ORYSJ</name>